<organism evidence="1 2">
    <name type="scientific">Brachionus plicatilis</name>
    <name type="common">Marine rotifer</name>
    <name type="synonym">Brachionus muelleri</name>
    <dbReference type="NCBI Taxonomy" id="10195"/>
    <lineage>
        <taxon>Eukaryota</taxon>
        <taxon>Metazoa</taxon>
        <taxon>Spiralia</taxon>
        <taxon>Gnathifera</taxon>
        <taxon>Rotifera</taxon>
        <taxon>Eurotatoria</taxon>
        <taxon>Monogononta</taxon>
        <taxon>Pseudotrocha</taxon>
        <taxon>Ploima</taxon>
        <taxon>Brachionidae</taxon>
        <taxon>Brachionus</taxon>
    </lineage>
</organism>
<gene>
    <name evidence="1" type="ORF">BpHYR1_012778</name>
</gene>
<name>A0A3M7ST92_BRAPC</name>
<reference evidence="1 2" key="1">
    <citation type="journal article" date="2018" name="Sci. Rep.">
        <title>Genomic signatures of local adaptation to the degree of environmental predictability in rotifers.</title>
        <authorList>
            <person name="Franch-Gras L."/>
            <person name="Hahn C."/>
            <person name="Garcia-Roger E.M."/>
            <person name="Carmona M.J."/>
            <person name="Serra M."/>
            <person name="Gomez A."/>
        </authorList>
    </citation>
    <scope>NUCLEOTIDE SEQUENCE [LARGE SCALE GENOMIC DNA]</scope>
    <source>
        <strain evidence="1">HYR1</strain>
    </source>
</reference>
<protein>
    <submittedName>
        <fullName evidence="1">Uncharacterized protein</fullName>
    </submittedName>
</protein>
<dbReference type="AlphaFoldDB" id="A0A3M7ST92"/>
<accession>A0A3M7ST92</accession>
<evidence type="ECO:0000313" key="1">
    <source>
        <dbReference type="EMBL" id="RNA39081.1"/>
    </source>
</evidence>
<dbReference type="Proteomes" id="UP000276133">
    <property type="component" value="Unassembled WGS sequence"/>
</dbReference>
<sequence>MKNTWENRHKFSTEKKQILRKQINYLELYGQQHETWSNSKSGYQDFNKMIYQELLHKSPIDGDIMGSHNQNLNI</sequence>
<comment type="caution">
    <text evidence="1">The sequence shown here is derived from an EMBL/GenBank/DDBJ whole genome shotgun (WGS) entry which is preliminary data.</text>
</comment>
<dbReference type="EMBL" id="REGN01000792">
    <property type="protein sequence ID" value="RNA39081.1"/>
    <property type="molecule type" value="Genomic_DNA"/>
</dbReference>
<evidence type="ECO:0000313" key="2">
    <source>
        <dbReference type="Proteomes" id="UP000276133"/>
    </source>
</evidence>
<keyword evidence="2" id="KW-1185">Reference proteome</keyword>
<proteinExistence type="predicted"/>